<protein>
    <recommendedName>
        <fullName evidence="3">ROK family protein</fullName>
    </recommendedName>
</protein>
<reference evidence="2" key="1">
    <citation type="journal article" date="2019" name="Int. J. Syst. Evol. Microbiol.">
        <title>The Global Catalogue of Microorganisms (GCM) 10K type strain sequencing project: providing services to taxonomists for standard genome sequencing and annotation.</title>
        <authorList>
            <consortium name="The Broad Institute Genomics Platform"/>
            <consortium name="The Broad Institute Genome Sequencing Center for Infectious Disease"/>
            <person name="Wu L."/>
            <person name="Ma J."/>
        </authorList>
    </citation>
    <scope>NUCLEOTIDE SEQUENCE [LARGE SCALE GENOMIC DNA]</scope>
    <source>
        <strain evidence="2">NBRC 106348</strain>
    </source>
</reference>
<comment type="caution">
    <text evidence="1">The sequence shown here is derived from an EMBL/GenBank/DDBJ whole genome shotgun (WGS) entry which is preliminary data.</text>
</comment>
<dbReference type="EMBL" id="BSUK01000001">
    <property type="protein sequence ID" value="GMA22697.1"/>
    <property type="molecule type" value="Genomic_DNA"/>
</dbReference>
<sequence>MTVGLPGMIRRGVVVHTPHYIRPRGPRTAISAELADAWRSMDVQAAVGERLGLPALVLNDAEVHGAGVIAASGLELVLTLGTGLGSALFLGGSLAPHLEWSHAPVRPRTTYDEFVGEPERRRLGNALWSRRVLRVVEGLRPVFWWDRLYLGGGNARQITRGVLDRLGDDVVVVPNSAALVGGARAWSLPR</sequence>
<proteinExistence type="predicted"/>
<keyword evidence="2" id="KW-1185">Reference proteome</keyword>
<organism evidence="1 2">
    <name type="scientific">Luteimicrobium album</name>
    <dbReference type="NCBI Taxonomy" id="1054550"/>
    <lineage>
        <taxon>Bacteria</taxon>
        <taxon>Bacillati</taxon>
        <taxon>Actinomycetota</taxon>
        <taxon>Actinomycetes</taxon>
        <taxon>Micrococcales</taxon>
        <taxon>Luteimicrobium</taxon>
    </lineage>
</organism>
<evidence type="ECO:0000313" key="2">
    <source>
        <dbReference type="Proteomes" id="UP001157091"/>
    </source>
</evidence>
<dbReference type="Proteomes" id="UP001157091">
    <property type="component" value="Unassembled WGS sequence"/>
</dbReference>
<gene>
    <name evidence="1" type="ORF">GCM10025864_04560</name>
</gene>
<evidence type="ECO:0008006" key="3">
    <source>
        <dbReference type="Google" id="ProtNLM"/>
    </source>
</evidence>
<dbReference type="SUPFAM" id="SSF53067">
    <property type="entry name" value="Actin-like ATPase domain"/>
    <property type="match status" value="1"/>
</dbReference>
<dbReference type="Gene3D" id="3.30.420.40">
    <property type="match status" value="2"/>
</dbReference>
<name>A0ABQ6HXK0_9MICO</name>
<evidence type="ECO:0000313" key="1">
    <source>
        <dbReference type="EMBL" id="GMA22697.1"/>
    </source>
</evidence>
<dbReference type="InterPro" id="IPR043129">
    <property type="entry name" value="ATPase_NBD"/>
</dbReference>
<accession>A0ABQ6HXK0</accession>